<name>K0T626_THAOC</name>
<protein>
    <recommendedName>
        <fullName evidence="4">F-box domain-containing protein</fullName>
    </recommendedName>
</protein>
<comment type="caution">
    <text evidence="2">The sequence shown here is derived from an EMBL/GenBank/DDBJ whole genome shotgun (WGS) entry which is preliminary data.</text>
</comment>
<evidence type="ECO:0000313" key="3">
    <source>
        <dbReference type="Proteomes" id="UP000266841"/>
    </source>
</evidence>
<feature type="compositionally biased region" description="Basic and acidic residues" evidence="1">
    <location>
        <begin position="1"/>
        <end position="14"/>
    </location>
</feature>
<dbReference type="EMBL" id="AGNL01003880">
    <property type="protein sequence ID" value="EJK74188.1"/>
    <property type="molecule type" value="Genomic_DNA"/>
</dbReference>
<dbReference type="AlphaFoldDB" id="K0T626"/>
<gene>
    <name evidence="2" type="ORF">THAOC_04148</name>
</gene>
<evidence type="ECO:0008006" key="4">
    <source>
        <dbReference type="Google" id="ProtNLM"/>
    </source>
</evidence>
<reference evidence="2 3" key="1">
    <citation type="journal article" date="2012" name="Genome Biol.">
        <title>Genome and low-iron response of an oceanic diatom adapted to chronic iron limitation.</title>
        <authorList>
            <person name="Lommer M."/>
            <person name="Specht M."/>
            <person name="Roy A.S."/>
            <person name="Kraemer L."/>
            <person name="Andreson R."/>
            <person name="Gutowska M.A."/>
            <person name="Wolf J."/>
            <person name="Bergner S.V."/>
            <person name="Schilhabel M.B."/>
            <person name="Klostermeier U.C."/>
            <person name="Beiko R.G."/>
            <person name="Rosenstiel P."/>
            <person name="Hippler M."/>
            <person name="Laroche J."/>
        </authorList>
    </citation>
    <scope>NUCLEOTIDE SEQUENCE [LARGE SCALE GENOMIC DNA]</scope>
    <source>
        <strain evidence="2 3">CCMP1005</strain>
    </source>
</reference>
<evidence type="ECO:0000256" key="1">
    <source>
        <dbReference type="SAM" id="MobiDB-lite"/>
    </source>
</evidence>
<keyword evidence="3" id="KW-1185">Reference proteome</keyword>
<dbReference type="Proteomes" id="UP000266841">
    <property type="component" value="Unassembled WGS sequence"/>
</dbReference>
<sequence length="243" mass="26392">MADDGRAKRPKPSEDGGAVIAERERIAELESEIAQLQLRSGMLLAAANQEVAKLRGRVVELESENDRLRRRGQAEGNHNVLPVVMTAIVDLSRIDTGVVAQISSFLAASRELLNLALTCKSFGWRQPMSTLNWSLVEEVARQSVCSRATDAEISFLPRYVSGTTTWLSILHIYEHPLLFDVLIGGCIEHLNEDKTTVCATGDDGISSAVASRHVMSSGVHFAEFQITGTPYIGVGEANARSGC</sequence>
<accession>K0T626</accession>
<proteinExistence type="predicted"/>
<evidence type="ECO:0000313" key="2">
    <source>
        <dbReference type="EMBL" id="EJK74188.1"/>
    </source>
</evidence>
<feature type="region of interest" description="Disordered" evidence="1">
    <location>
        <begin position="1"/>
        <end position="21"/>
    </location>
</feature>
<organism evidence="2 3">
    <name type="scientific">Thalassiosira oceanica</name>
    <name type="common">Marine diatom</name>
    <dbReference type="NCBI Taxonomy" id="159749"/>
    <lineage>
        <taxon>Eukaryota</taxon>
        <taxon>Sar</taxon>
        <taxon>Stramenopiles</taxon>
        <taxon>Ochrophyta</taxon>
        <taxon>Bacillariophyta</taxon>
        <taxon>Coscinodiscophyceae</taxon>
        <taxon>Thalassiosirophycidae</taxon>
        <taxon>Thalassiosirales</taxon>
        <taxon>Thalassiosiraceae</taxon>
        <taxon>Thalassiosira</taxon>
    </lineage>
</organism>